<gene>
    <name evidence="1" type="ORF">T4B_10158</name>
</gene>
<dbReference type="AlphaFoldDB" id="A0A0V1IDT9"/>
<comment type="caution">
    <text evidence="1">The sequence shown here is derived from an EMBL/GenBank/DDBJ whole genome shotgun (WGS) entry which is preliminary data.</text>
</comment>
<evidence type="ECO:0000313" key="2">
    <source>
        <dbReference type="Proteomes" id="UP000054805"/>
    </source>
</evidence>
<protein>
    <submittedName>
        <fullName evidence="1">Uncharacterized protein</fullName>
    </submittedName>
</protein>
<dbReference type="Proteomes" id="UP000054805">
    <property type="component" value="Unassembled WGS sequence"/>
</dbReference>
<accession>A0A0V1IDT9</accession>
<reference evidence="1 2" key="1">
    <citation type="submission" date="2015-01" db="EMBL/GenBank/DDBJ databases">
        <title>Evolution of Trichinella species and genotypes.</title>
        <authorList>
            <person name="Korhonen P.K."/>
            <person name="Edoardo P."/>
            <person name="Giuseppe L.R."/>
            <person name="Gasser R.B."/>
        </authorList>
    </citation>
    <scope>NUCLEOTIDE SEQUENCE [LARGE SCALE GENOMIC DNA]</scope>
    <source>
        <strain evidence="1">ISS588</strain>
    </source>
</reference>
<name>A0A0V1IDT9_TRIPS</name>
<organism evidence="1 2">
    <name type="scientific">Trichinella pseudospiralis</name>
    <name type="common">Parasitic roundworm</name>
    <dbReference type="NCBI Taxonomy" id="6337"/>
    <lineage>
        <taxon>Eukaryota</taxon>
        <taxon>Metazoa</taxon>
        <taxon>Ecdysozoa</taxon>
        <taxon>Nematoda</taxon>
        <taxon>Enoplea</taxon>
        <taxon>Dorylaimia</taxon>
        <taxon>Trichinellida</taxon>
        <taxon>Trichinellidae</taxon>
        <taxon>Trichinella</taxon>
    </lineage>
</organism>
<keyword evidence="2" id="KW-1185">Reference proteome</keyword>
<proteinExistence type="predicted"/>
<sequence>MPLAKFQFQLPPLVGDGGKILASFLRLRSILSSHMDRIGKAKNSYDPSLLKLQARSAVVSNAFMILIVDQDLS</sequence>
<dbReference type="EMBL" id="JYDS01000221">
    <property type="protein sequence ID" value="KRZ20988.1"/>
    <property type="molecule type" value="Genomic_DNA"/>
</dbReference>
<evidence type="ECO:0000313" key="1">
    <source>
        <dbReference type="EMBL" id="KRZ20988.1"/>
    </source>
</evidence>